<protein>
    <submittedName>
        <fullName evidence="1">Uncharacterized protein</fullName>
    </submittedName>
</protein>
<dbReference type="KEGG" id="hch:HCH_01407"/>
<dbReference type="STRING" id="349521.HCH_01407"/>
<dbReference type="AlphaFoldDB" id="Q2SM54"/>
<evidence type="ECO:0000313" key="2">
    <source>
        <dbReference type="Proteomes" id="UP000000238"/>
    </source>
</evidence>
<accession>Q2SM54</accession>
<gene>
    <name evidence="1" type="ordered locus">HCH_01407</name>
</gene>
<dbReference type="EMBL" id="CP000155">
    <property type="protein sequence ID" value="ABC28270.1"/>
    <property type="molecule type" value="Genomic_DNA"/>
</dbReference>
<reference evidence="1 2" key="1">
    <citation type="journal article" date="2005" name="Nucleic Acids Res.">
        <title>Genomic blueprint of Hahella chejuensis, a marine microbe producing an algicidal agent.</title>
        <authorList>
            <person name="Jeong H."/>
            <person name="Yim J.H."/>
            <person name="Lee C."/>
            <person name="Choi S.-H."/>
            <person name="Park Y.K."/>
            <person name="Yoon S.H."/>
            <person name="Hur C.-G."/>
            <person name="Kang H.-Y."/>
            <person name="Kim D."/>
            <person name="Lee H.H."/>
            <person name="Park K.H."/>
            <person name="Park S.-H."/>
            <person name="Park H.-S."/>
            <person name="Lee H.K."/>
            <person name="Oh T.K."/>
            <person name="Kim J.F."/>
        </authorList>
    </citation>
    <scope>NUCLEOTIDE SEQUENCE [LARGE SCALE GENOMIC DNA]</scope>
    <source>
        <strain evidence="1 2">KCTC 2396</strain>
    </source>
</reference>
<organism evidence="1 2">
    <name type="scientific">Hahella chejuensis (strain KCTC 2396)</name>
    <dbReference type="NCBI Taxonomy" id="349521"/>
    <lineage>
        <taxon>Bacteria</taxon>
        <taxon>Pseudomonadati</taxon>
        <taxon>Pseudomonadota</taxon>
        <taxon>Gammaproteobacteria</taxon>
        <taxon>Oceanospirillales</taxon>
        <taxon>Hahellaceae</taxon>
        <taxon>Hahella</taxon>
    </lineage>
</organism>
<keyword evidence="2" id="KW-1185">Reference proteome</keyword>
<proteinExistence type="predicted"/>
<evidence type="ECO:0000313" key="1">
    <source>
        <dbReference type="EMBL" id="ABC28270.1"/>
    </source>
</evidence>
<dbReference type="HOGENOM" id="CLU_1935088_0_0_6"/>
<sequence length="130" mass="15318">MNLVKWIFDNEIEIAVSQDFDKTQLTQLGLKLNKTSKHSRDTPNVYFIPYPTYDAFSPTTYVFTHNERLSDICLRLHELDFVFWGTFKTEKSPIDYMRELQYRGVLTTPFRALNAGEQETVLIDETQRSK</sequence>
<dbReference type="RefSeq" id="WP_011395343.1">
    <property type="nucleotide sequence ID" value="NC_007645.1"/>
</dbReference>
<dbReference type="Proteomes" id="UP000000238">
    <property type="component" value="Chromosome"/>
</dbReference>
<name>Q2SM54_HAHCH</name>
<dbReference type="OrthoDB" id="7065554at2"/>